<dbReference type="Pfam" id="PF13412">
    <property type="entry name" value="HTH_24"/>
    <property type="match status" value="1"/>
</dbReference>
<name>A0ABD5V6J9_9EURY</name>
<dbReference type="EMBL" id="JBHSXQ010000006">
    <property type="protein sequence ID" value="MFC6906928.1"/>
    <property type="molecule type" value="Genomic_DNA"/>
</dbReference>
<dbReference type="Gene3D" id="1.10.10.10">
    <property type="entry name" value="Winged helix-like DNA-binding domain superfamily/Winged helix DNA-binding domain"/>
    <property type="match status" value="1"/>
</dbReference>
<accession>A0ABD5V6J9</accession>
<proteinExistence type="predicted"/>
<comment type="caution">
    <text evidence="1">The sequence shown here is derived from an EMBL/GenBank/DDBJ whole genome shotgun (WGS) entry which is preliminary data.</text>
</comment>
<dbReference type="InterPro" id="IPR036388">
    <property type="entry name" value="WH-like_DNA-bd_sf"/>
</dbReference>
<dbReference type="Proteomes" id="UP001596312">
    <property type="component" value="Unassembled WGS sequence"/>
</dbReference>
<dbReference type="InterPro" id="IPR036390">
    <property type="entry name" value="WH_DNA-bd_sf"/>
</dbReference>
<sequence length="73" mass="8365">MNSEDLQQSDREILRELRKGRCTPAALTDWTNLSNQTIHNRLNVLVAAGHVEKIHKSGLYQLIDDPERLKEGQ</sequence>
<dbReference type="RefSeq" id="WP_340605508.1">
    <property type="nucleotide sequence ID" value="NZ_JBBMXV010000006.1"/>
</dbReference>
<evidence type="ECO:0000313" key="2">
    <source>
        <dbReference type="Proteomes" id="UP001596312"/>
    </source>
</evidence>
<evidence type="ECO:0000313" key="1">
    <source>
        <dbReference type="EMBL" id="MFC6906928.1"/>
    </source>
</evidence>
<dbReference type="CDD" id="cd00090">
    <property type="entry name" value="HTH_ARSR"/>
    <property type="match status" value="1"/>
</dbReference>
<reference evidence="1 2" key="1">
    <citation type="journal article" date="2019" name="Int. J. Syst. Evol. Microbiol.">
        <title>The Global Catalogue of Microorganisms (GCM) 10K type strain sequencing project: providing services to taxonomists for standard genome sequencing and annotation.</title>
        <authorList>
            <consortium name="The Broad Institute Genomics Platform"/>
            <consortium name="The Broad Institute Genome Sequencing Center for Infectious Disease"/>
            <person name="Wu L."/>
            <person name="Ma J."/>
        </authorList>
    </citation>
    <scope>NUCLEOTIDE SEQUENCE [LARGE SCALE GENOMIC DNA]</scope>
    <source>
        <strain evidence="1 2">CGMCC 1.3240</strain>
    </source>
</reference>
<organism evidence="1 2">
    <name type="scientific">Halalkalicoccus tibetensis</name>
    <dbReference type="NCBI Taxonomy" id="175632"/>
    <lineage>
        <taxon>Archaea</taxon>
        <taxon>Methanobacteriati</taxon>
        <taxon>Methanobacteriota</taxon>
        <taxon>Stenosarchaea group</taxon>
        <taxon>Halobacteria</taxon>
        <taxon>Halobacteriales</taxon>
        <taxon>Halococcaceae</taxon>
        <taxon>Halalkalicoccus</taxon>
    </lineage>
</organism>
<keyword evidence="2" id="KW-1185">Reference proteome</keyword>
<protein>
    <submittedName>
        <fullName evidence="1">Winged helix-turn-helix domain-containing protein</fullName>
    </submittedName>
</protein>
<gene>
    <name evidence="1" type="ORF">ACFQGH_17180</name>
</gene>
<dbReference type="AlphaFoldDB" id="A0ABD5V6J9"/>
<dbReference type="InterPro" id="IPR011991">
    <property type="entry name" value="ArsR-like_HTH"/>
</dbReference>
<dbReference type="SUPFAM" id="SSF46785">
    <property type="entry name" value="Winged helix' DNA-binding domain"/>
    <property type="match status" value="1"/>
</dbReference>